<reference evidence="9" key="5">
    <citation type="journal article" date="2008" name="Genome Biol.">
        <title>Improved genome assembly and evidence-based global gene model set for the chordate Ciona intestinalis: new insight into intron and operon populations.</title>
        <authorList>
            <person name="Satou Y."/>
            <person name="Mineta K."/>
            <person name="Ogasawara M."/>
            <person name="Sasakura Y."/>
            <person name="Shoguchi E."/>
            <person name="Ueno K."/>
            <person name="Yamada L."/>
            <person name="Matsumoto J."/>
            <person name="Wasserscheid J."/>
            <person name="Dewar K."/>
            <person name="Wiley G.B."/>
            <person name="Macmil S.L."/>
            <person name="Roe B.A."/>
            <person name="Zeller R.W."/>
            <person name="Hastings K.E."/>
            <person name="Lemaire P."/>
            <person name="Lindquist E."/>
            <person name="Endo T."/>
            <person name="Hotta K."/>
            <person name="Inaba K."/>
        </authorList>
    </citation>
    <scope>NUCLEOTIDE SEQUENCE [LARGE SCALE GENOMIC DNA]</scope>
    <source>
        <strain evidence="9">wild type</strain>
    </source>
</reference>
<evidence type="ECO:0000256" key="6">
    <source>
        <dbReference type="PROSITE-ProRule" id="PRU00125"/>
    </source>
</evidence>
<reference evidence="8" key="2">
    <citation type="journal article" date="2003" name="Dev. Genes Evol.">
        <title>Genomewide surveys of developmentally relevant genes in Ciona intestinalis.</title>
        <authorList>
            <person name="Satou Y."/>
            <person name="Satoh N."/>
        </authorList>
    </citation>
    <scope>NUCLEOTIDE SEQUENCE</scope>
</reference>
<evidence type="ECO:0000313" key="10">
    <source>
        <dbReference type="Proteomes" id="UP000008144"/>
    </source>
</evidence>
<evidence type="ECO:0000256" key="4">
    <source>
        <dbReference type="ARBA" id="ARBA00022833"/>
    </source>
</evidence>
<dbReference type="PROSITE" id="PS50023">
    <property type="entry name" value="LIM_DOMAIN_2"/>
    <property type="match status" value="3"/>
</dbReference>
<dbReference type="Proteomes" id="UP000008144">
    <property type="component" value="Chromosome 12"/>
</dbReference>
<dbReference type="GeneTree" id="ENSGT00950000183028"/>
<keyword evidence="10" id="KW-1185">Reference proteome</keyword>
<dbReference type="EMBL" id="EAAA01001004">
    <property type="status" value="NOT_ANNOTATED_CDS"/>
    <property type="molecule type" value="Genomic_DNA"/>
</dbReference>
<dbReference type="CTD" id="778608"/>
<dbReference type="CDD" id="cd09345">
    <property type="entry name" value="LIM2_FHL"/>
    <property type="match status" value="1"/>
</dbReference>
<protein>
    <submittedName>
        <fullName evidence="8 9">Fhl1/2/3 protein</fullName>
    </submittedName>
</protein>
<evidence type="ECO:0000259" key="7">
    <source>
        <dbReference type="PROSITE" id="PS50023"/>
    </source>
</evidence>
<accession>F7A7Q3</accession>
<dbReference type="GeneID" id="778608"/>
<feature type="domain" description="LIM zinc-binding" evidence="7">
    <location>
        <begin position="226"/>
        <end position="284"/>
    </location>
</feature>
<dbReference type="SMART" id="SM00132">
    <property type="entry name" value="LIM"/>
    <property type="match status" value="4"/>
</dbReference>
<accession>Q4H3J8</accession>
<feature type="domain" description="LIM zinc-binding" evidence="7">
    <location>
        <begin position="45"/>
        <end position="106"/>
    </location>
</feature>
<evidence type="ECO:0000256" key="5">
    <source>
        <dbReference type="ARBA" id="ARBA00023038"/>
    </source>
</evidence>
<dbReference type="Pfam" id="PF00412">
    <property type="entry name" value="LIM"/>
    <property type="match status" value="4"/>
</dbReference>
<proteinExistence type="evidence at transcript level"/>
<dbReference type="STRING" id="7719.ENSCINP00000025759"/>
<dbReference type="FunFam" id="2.10.110.10:FF:000013">
    <property type="entry name" value="Four and a half LIM domains 1"/>
    <property type="match status" value="1"/>
</dbReference>
<dbReference type="Gene3D" id="2.10.110.10">
    <property type="entry name" value="Cysteine Rich Protein"/>
    <property type="match status" value="4"/>
</dbReference>
<sequence length="284" mass="32101">MSVKLKQSSGSPECSKCVVSLMGRQYLMQGSRKFCVACYESLYCNTCQGCKSIISAESRDISYKDLHFHDTCFTCTGCAKSLANESFIHKEGKFICAKCYEDKFSPKCTTCKKAFKPGIKRMEYQGKSYHEKCFCCCSCGEAIGQKSFVKKEDGIFCKKCFELKLANKCGKCNKIIKTSGVAYKEKTFHEACFLCEGCKKTLAHEQFVTHEDAPYCVDCHVDLFSKKCHKCSKPISGFGESKMIVFEDNQWHVECFLCHMCKSPLEGEGFIMHEGDTYCTECEV</sequence>
<dbReference type="RefSeq" id="NP_001071707.1">
    <property type="nucleotide sequence ID" value="NM_001078239.1"/>
</dbReference>
<name>Q4H3J8_CIOIN</name>
<reference evidence="8" key="3">
    <citation type="journal article" date="2004" name="Development">
        <title>Gene expression profiles of transcription factors and signaling molecules in the ascidian embryo: towards a comprehensive understanding of gene networks.</title>
        <authorList>
            <person name="Imai K.S."/>
            <person name="Hino K."/>
            <person name="Yagi K."/>
            <person name="Satoh N."/>
            <person name="Satou Y."/>
        </authorList>
    </citation>
    <scope>NUCLEOTIDE SEQUENCE</scope>
</reference>
<keyword evidence="1 6" id="KW-0479">Metal-binding</keyword>
<organism evidence="8">
    <name type="scientific">Ciona intestinalis</name>
    <name type="common">Transparent sea squirt</name>
    <name type="synonym">Ascidia intestinalis</name>
    <dbReference type="NCBI Taxonomy" id="7719"/>
    <lineage>
        <taxon>Eukaryota</taxon>
        <taxon>Metazoa</taxon>
        <taxon>Chordata</taxon>
        <taxon>Tunicata</taxon>
        <taxon>Ascidiacea</taxon>
        <taxon>Phlebobranchia</taxon>
        <taxon>Cionidae</taxon>
        <taxon>Ciona</taxon>
    </lineage>
</organism>
<keyword evidence="4 6" id="KW-0862">Zinc</keyword>
<gene>
    <name evidence="8" type="primary">Ci-Fhl1/2/3</name>
    <name evidence="9" type="synonym">fhl1/2/3</name>
</gene>
<dbReference type="SUPFAM" id="SSF57716">
    <property type="entry name" value="Glucocorticoid receptor-like (DNA-binding domain)"/>
    <property type="match status" value="5"/>
</dbReference>
<reference evidence="8" key="4">
    <citation type="submission" date="2005-04" db="EMBL/GenBank/DDBJ databases">
        <title>Expressed genes in Ciona intestinalis.</title>
        <authorList>
            <person name="Satou Y."/>
        </authorList>
    </citation>
    <scope>NUCLEOTIDE SEQUENCE</scope>
</reference>
<dbReference type="FunFam" id="2.10.110.10:FF:000070">
    <property type="entry name" value="Four and a half LIM domains 3"/>
    <property type="match status" value="1"/>
</dbReference>
<dbReference type="OrthoDB" id="274660at2759"/>
<dbReference type="AlphaFoldDB" id="Q4H3J8"/>
<dbReference type="InterPro" id="IPR001781">
    <property type="entry name" value="Znf_LIM"/>
</dbReference>
<dbReference type="HOGENOM" id="CLU_001357_2_0_1"/>
<keyword evidence="3" id="KW-0863">Zinc-finger</keyword>
<dbReference type="GO" id="GO:0030018">
    <property type="term" value="C:Z disc"/>
    <property type="evidence" value="ECO:0000318"/>
    <property type="project" value="GO_Central"/>
</dbReference>
<evidence type="ECO:0000256" key="3">
    <source>
        <dbReference type="ARBA" id="ARBA00022771"/>
    </source>
</evidence>
<evidence type="ECO:0000313" key="9">
    <source>
        <dbReference type="Ensembl" id="ENSCINP00000025759.2"/>
    </source>
</evidence>
<evidence type="ECO:0000313" key="8">
    <source>
        <dbReference type="EMBL" id="BAE06429.1"/>
    </source>
</evidence>
<dbReference type="GO" id="GO:0005634">
    <property type="term" value="C:nucleus"/>
    <property type="evidence" value="ECO:0000318"/>
    <property type="project" value="GO_Central"/>
</dbReference>
<dbReference type="KEGG" id="cin:778608"/>
<evidence type="ECO:0000256" key="1">
    <source>
        <dbReference type="ARBA" id="ARBA00022723"/>
    </source>
</evidence>
<evidence type="ECO:0000256" key="2">
    <source>
        <dbReference type="ARBA" id="ARBA00022737"/>
    </source>
</evidence>
<dbReference type="GO" id="GO:0008270">
    <property type="term" value="F:zinc ion binding"/>
    <property type="evidence" value="ECO:0007669"/>
    <property type="project" value="UniProtKB-KW"/>
</dbReference>
<dbReference type="PANTHER" id="PTHR24205:SF4">
    <property type="entry name" value="PROTEIN ESPINAS"/>
    <property type="match status" value="1"/>
</dbReference>
<feature type="domain" description="LIM zinc-binding" evidence="7">
    <location>
        <begin position="107"/>
        <end position="167"/>
    </location>
</feature>
<dbReference type="PROSITE" id="PS00478">
    <property type="entry name" value="LIM_DOMAIN_1"/>
    <property type="match status" value="3"/>
</dbReference>
<keyword evidence="5 6" id="KW-0440">LIM domain</keyword>
<dbReference type="EMBL" id="AB210424">
    <property type="protein sequence ID" value="BAE06429.1"/>
    <property type="molecule type" value="mRNA"/>
</dbReference>
<dbReference type="GO" id="GO:0003712">
    <property type="term" value="F:transcription coregulator activity"/>
    <property type="evidence" value="ECO:0000318"/>
    <property type="project" value="GO_Central"/>
</dbReference>
<dbReference type="Ensembl" id="ENSCINT00000026005.2">
    <property type="protein sequence ID" value="ENSCINP00000025759.2"/>
    <property type="gene ID" value="ENSCING00000003946.3"/>
</dbReference>
<accession>A0A1W2VNL0</accession>
<dbReference type="PANTHER" id="PTHR24205">
    <property type="entry name" value="FOUR AND A HALF LIM DOMAINS PROTEIN"/>
    <property type="match status" value="1"/>
</dbReference>
<reference evidence="10" key="1">
    <citation type="journal article" date="2002" name="Science">
        <title>The draft genome of Ciona intestinalis: insights into chordate and vertebrate origins.</title>
        <authorList>
            <person name="Dehal P."/>
            <person name="Satou Y."/>
            <person name="Campbell R.K."/>
            <person name="Chapman J."/>
            <person name="Degnan B."/>
            <person name="De Tomaso A."/>
            <person name="Davidson B."/>
            <person name="Di Gregorio A."/>
            <person name="Gelpke M."/>
            <person name="Goodstein D.M."/>
            <person name="Harafuji N."/>
            <person name="Hastings K.E."/>
            <person name="Ho I."/>
            <person name="Hotta K."/>
            <person name="Huang W."/>
            <person name="Kawashima T."/>
            <person name="Lemaire P."/>
            <person name="Martinez D."/>
            <person name="Meinertzhagen I.A."/>
            <person name="Necula S."/>
            <person name="Nonaka M."/>
            <person name="Putnam N."/>
            <person name="Rash S."/>
            <person name="Saiga H."/>
            <person name="Satake M."/>
            <person name="Terry A."/>
            <person name="Yamada L."/>
            <person name="Wang H.G."/>
            <person name="Awazu S."/>
            <person name="Azumi K."/>
            <person name="Boore J."/>
            <person name="Branno M."/>
            <person name="Chin-Bow S."/>
            <person name="DeSantis R."/>
            <person name="Doyle S."/>
            <person name="Francino P."/>
            <person name="Keys D.N."/>
            <person name="Haga S."/>
            <person name="Hayashi H."/>
            <person name="Hino K."/>
            <person name="Imai K.S."/>
            <person name="Inaba K."/>
            <person name="Kano S."/>
            <person name="Kobayashi K."/>
            <person name="Kobayashi M."/>
            <person name="Lee B.I."/>
            <person name="Makabe K.W."/>
            <person name="Manohar C."/>
            <person name="Matassi G."/>
            <person name="Medina M."/>
            <person name="Mochizuki Y."/>
            <person name="Mount S."/>
            <person name="Morishita T."/>
            <person name="Miura S."/>
            <person name="Nakayama A."/>
            <person name="Nishizaka S."/>
            <person name="Nomoto H."/>
            <person name="Ohta F."/>
            <person name="Oishi K."/>
            <person name="Rigoutsos I."/>
            <person name="Sano M."/>
            <person name="Sasaki A."/>
            <person name="Sasakura Y."/>
            <person name="Shoguchi E."/>
            <person name="Shin-i T."/>
            <person name="Spagnuolo A."/>
            <person name="Stainier D."/>
            <person name="Suzuki M.M."/>
            <person name="Tassy O."/>
            <person name="Takatori N."/>
            <person name="Tokuoka M."/>
            <person name="Yagi K."/>
            <person name="Yoshizaki F."/>
            <person name="Wada S."/>
            <person name="Zhang C."/>
            <person name="Hyatt P.D."/>
            <person name="Larimer F."/>
            <person name="Detter C."/>
            <person name="Doggett N."/>
            <person name="Glavina T."/>
            <person name="Hawkins T."/>
            <person name="Richardson P."/>
            <person name="Lucas S."/>
            <person name="Kohara Y."/>
            <person name="Levine M."/>
            <person name="Satoh N."/>
            <person name="Rokhsar D.S."/>
        </authorList>
    </citation>
    <scope>NUCLEOTIDE SEQUENCE [LARGE SCALE GENOMIC DNA]</scope>
</reference>
<dbReference type="OMA" id="CYEQQYA"/>
<reference evidence="9" key="6">
    <citation type="submission" date="2025-05" db="UniProtKB">
        <authorList>
            <consortium name="Ensembl"/>
        </authorList>
    </citation>
    <scope>IDENTIFICATION</scope>
</reference>
<keyword evidence="2" id="KW-0677">Repeat</keyword>